<sequence length="453" mass="50193">MTENWKRPDAHLRSRFFQPRFTVRIGETDVSEFASNIVVFEEDRLPHARLTLTGGPFPQFDYLADVAVLRPGSEEPYFGGTITAAETQDDALILDVFSVSEFREYGVSPFALSRVGAPDLINMQVRGAGFSRDRVKLGKELQPTAELFEVAVPVLDCDIESALTLNPSVRLLPMPEGLLHRFTGQTNAVDELAALYRGAKAIAVTHVSNVTWMSDAEEEGVSVIRRALDWLLVLMRNGASVRSDGTPASFRRDDVRGFLRQSSVAIVTGMQSGRSWARDLRNPVRAGEAQLDRTIQAAPSAPTDERSSQSFAAFRRAADEQLPIATRVSAIWEALEYYAADVRRQPSFQKHELRALRKRAVDGLTDDQSRRVEFAIAQLNSSSLQERIWHQASLDGVRVSSGDRNVIARTRGYRNALVHGGGVEDLTRGDVNYAVSVVSRLLLGGARSRVREP</sequence>
<protein>
    <submittedName>
        <fullName evidence="1">Uncharacterized protein</fullName>
    </submittedName>
</protein>
<dbReference type="AlphaFoldDB" id="A0A9W6HGP3"/>
<organism evidence="1 2">
    <name type="scientific">Microbacterium imperiale</name>
    <dbReference type="NCBI Taxonomy" id="33884"/>
    <lineage>
        <taxon>Bacteria</taxon>
        <taxon>Bacillati</taxon>
        <taxon>Actinomycetota</taxon>
        <taxon>Actinomycetes</taxon>
        <taxon>Micrococcales</taxon>
        <taxon>Microbacteriaceae</taxon>
        <taxon>Microbacterium</taxon>
    </lineage>
</organism>
<keyword evidence="2" id="KW-1185">Reference proteome</keyword>
<name>A0A9W6HGP3_9MICO</name>
<dbReference type="EMBL" id="BSEO01000005">
    <property type="protein sequence ID" value="GLJ79811.1"/>
    <property type="molecule type" value="Genomic_DNA"/>
</dbReference>
<proteinExistence type="predicted"/>
<evidence type="ECO:0000313" key="2">
    <source>
        <dbReference type="Proteomes" id="UP001142317"/>
    </source>
</evidence>
<evidence type="ECO:0000313" key="1">
    <source>
        <dbReference type="EMBL" id="GLJ79811.1"/>
    </source>
</evidence>
<gene>
    <name evidence="1" type="ORF">GCM10017586_14930</name>
</gene>
<reference evidence="1" key="2">
    <citation type="submission" date="2023-01" db="EMBL/GenBank/DDBJ databases">
        <authorList>
            <person name="Sun Q."/>
            <person name="Evtushenko L."/>
        </authorList>
    </citation>
    <scope>NUCLEOTIDE SEQUENCE</scope>
    <source>
        <strain evidence="1">VKM Ac-1447</strain>
    </source>
</reference>
<dbReference type="Proteomes" id="UP001142317">
    <property type="component" value="Unassembled WGS sequence"/>
</dbReference>
<reference evidence="1" key="1">
    <citation type="journal article" date="2014" name="Int. J. Syst. Evol. Microbiol.">
        <title>Complete genome sequence of Corynebacterium casei LMG S-19264T (=DSM 44701T), isolated from a smear-ripened cheese.</title>
        <authorList>
            <consortium name="US DOE Joint Genome Institute (JGI-PGF)"/>
            <person name="Walter F."/>
            <person name="Albersmeier A."/>
            <person name="Kalinowski J."/>
            <person name="Ruckert C."/>
        </authorList>
    </citation>
    <scope>NUCLEOTIDE SEQUENCE</scope>
    <source>
        <strain evidence="1">VKM Ac-1447</strain>
    </source>
</reference>
<accession>A0A9W6HGP3</accession>
<dbReference type="RefSeq" id="WP_210007439.1">
    <property type="nucleotide sequence ID" value="NZ_BSEO01000005.1"/>
</dbReference>
<comment type="caution">
    <text evidence="1">The sequence shown here is derived from an EMBL/GenBank/DDBJ whole genome shotgun (WGS) entry which is preliminary data.</text>
</comment>